<organism evidence="1 2">
    <name type="scientific">Thalassiosira oceanica</name>
    <name type="common">Marine diatom</name>
    <dbReference type="NCBI Taxonomy" id="159749"/>
    <lineage>
        <taxon>Eukaryota</taxon>
        <taxon>Sar</taxon>
        <taxon>Stramenopiles</taxon>
        <taxon>Ochrophyta</taxon>
        <taxon>Bacillariophyta</taxon>
        <taxon>Coscinodiscophyceae</taxon>
        <taxon>Thalassiosirophycidae</taxon>
        <taxon>Thalassiosirales</taxon>
        <taxon>Thalassiosiraceae</taxon>
        <taxon>Thalassiosira</taxon>
    </lineage>
</organism>
<evidence type="ECO:0000313" key="1">
    <source>
        <dbReference type="EMBL" id="EJK51486.1"/>
    </source>
</evidence>
<name>K0RRD5_THAOC</name>
<protein>
    <submittedName>
        <fullName evidence="1">Uncharacterized protein</fullName>
    </submittedName>
</protein>
<gene>
    <name evidence="1" type="ORF">THAOC_29329</name>
</gene>
<comment type="caution">
    <text evidence="1">The sequence shown here is derived from an EMBL/GenBank/DDBJ whole genome shotgun (WGS) entry which is preliminary data.</text>
</comment>
<reference evidence="1 2" key="1">
    <citation type="journal article" date="2012" name="Genome Biol.">
        <title>Genome and low-iron response of an oceanic diatom adapted to chronic iron limitation.</title>
        <authorList>
            <person name="Lommer M."/>
            <person name="Specht M."/>
            <person name="Roy A.S."/>
            <person name="Kraemer L."/>
            <person name="Andreson R."/>
            <person name="Gutowska M.A."/>
            <person name="Wolf J."/>
            <person name="Bergner S.V."/>
            <person name="Schilhabel M.B."/>
            <person name="Klostermeier U.C."/>
            <person name="Beiko R.G."/>
            <person name="Rosenstiel P."/>
            <person name="Hippler M."/>
            <person name="Laroche J."/>
        </authorList>
    </citation>
    <scope>NUCLEOTIDE SEQUENCE [LARGE SCALE GENOMIC DNA]</scope>
    <source>
        <strain evidence="1 2">CCMP1005</strain>
    </source>
</reference>
<evidence type="ECO:0000313" key="2">
    <source>
        <dbReference type="Proteomes" id="UP000266841"/>
    </source>
</evidence>
<dbReference type="AlphaFoldDB" id="K0RRD5"/>
<accession>K0RRD5</accession>
<feature type="non-terminal residue" evidence="1">
    <location>
        <position position="1"/>
    </location>
</feature>
<keyword evidence="2" id="KW-1185">Reference proteome</keyword>
<sequence>KSTSSQLSLSWPKNLTWWRVASRPFGAFGDVLETSIDKAVDANKEYKLTERAGEAAKKAIEKVKDRE</sequence>
<proteinExistence type="predicted"/>
<dbReference type="Proteomes" id="UP000266841">
    <property type="component" value="Unassembled WGS sequence"/>
</dbReference>
<dbReference type="EMBL" id="AGNL01041546">
    <property type="protein sequence ID" value="EJK51486.1"/>
    <property type="molecule type" value="Genomic_DNA"/>
</dbReference>
<dbReference type="OrthoDB" id="193358at2759"/>